<keyword evidence="2" id="KW-0732">Signal</keyword>
<evidence type="ECO:0000256" key="1">
    <source>
        <dbReference type="ARBA" id="ARBA00022837"/>
    </source>
</evidence>
<dbReference type="InParanoid" id="C5LPJ3"/>
<evidence type="ECO:0000313" key="4">
    <source>
        <dbReference type="EMBL" id="EER01313.1"/>
    </source>
</evidence>
<dbReference type="PROSITE" id="PS50222">
    <property type="entry name" value="EF_HAND_2"/>
    <property type="match status" value="1"/>
</dbReference>
<protein>
    <recommendedName>
        <fullName evidence="3">EF-hand domain-containing protein</fullName>
    </recommendedName>
</protein>
<dbReference type="PROSITE" id="PS00018">
    <property type="entry name" value="EF_HAND_1"/>
    <property type="match status" value="1"/>
</dbReference>
<dbReference type="InterPro" id="IPR018247">
    <property type="entry name" value="EF_Hand_1_Ca_BS"/>
</dbReference>
<dbReference type="OrthoDB" id="10263155at2759"/>
<dbReference type="SUPFAM" id="SSF47473">
    <property type="entry name" value="EF-hand"/>
    <property type="match status" value="1"/>
</dbReference>
<evidence type="ECO:0000313" key="5">
    <source>
        <dbReference type="Proteomes" id="UP000007800"/>
    </source>
</evidence>
<dbReference type="RefSeq" id="XP_002768595.1">
    <property type="nucleotide sequence ID" value="XM_002768549.1"/>
</dbReference>
<dbReference type="AlphaFoldDB" id="C5LPJ3"/>
<name>C5LPJ3_PERM5</name>
<feature type="chain" id="PRO_5002955180" description="EF-hand domain-containing protein" evidence="2">
    <location>
        <begin position="21"/>
        <end position="88"/>
    </location>
</feature>
<gene>
    <name evidence="4" type="ORF">Pmar_PMAR004186</name>
</gene>
<accession>C5LPJ3</accession>
<dbReference type="InterPro" id="IPR011992">
    <property type="entry name" value="EF-hand-dom_pair"/>
</dbReference>
<dbReference type="InterPro" id="IPR002048">
    <property type="entry name" value="EF_hand_dom"/>
</dbReference>
<evidence type="ECO:0000256" key="2">
    <source>
        <dbReference type="SAM" id="SignalP"/>
    </source>
</evidence>
<dbReference type="GeneID" id="9058872"/>
<keyword evidence="5" id="KW-1185">Reference proteome</keyword>
<proteinExistence type="predicted"/>
<feature type="signal peptide" evidence="2">
    <location>
        <begin position="1"/>
        <end position="20"/>
    </location>
</feature>
<evidence type="ECO:0000259" key="3">
    <source>
        <dbReference type="PROSITE" id="PS50222"/>
    </source>
</evidence>
<dbReference type="EMBL" id="GG684180">
    <property type="protein sequence ID" value="EER01313.1"/>
    <property type="molecule type" value="Genomic_DNA"/>
</dbReference>
<dbReference type="Pfam" id="PF13202">
    <property type="entry name" value="EF-hand_5"/>
    <property type="match status" value="1"/>
</dbReference>
<dbReference type="Proteomes" id="UP000007800">
    <property type="component" value="Unassembled WGS sequence"/>
</dbReference>
<organism evidence="5">
    <name type="scientific">Perkinsus marinus (strain ATCC 50983 / TXsc)</name>
    <dbReference type="NCBI Taxonomy" id="423536"/>
    <lineage>
        <taxon>Eukaryota</taxon>
        <taxon>Sar</taxon>
        <taxon>Alveolata</taxon>
        <taxon>Perkinsozoa</taxon>
        <taxon>Perkinsea</taxon>
        <taxon>Perkinsida</taxon>
        <taxon>Perkinsidae</taxon>
        <taxon>Perkinsus</taxon>
    </lineage>
</organism>
<dbReference type="Gene3D" id="1.10.238.10">
    <property type="entry name" value="EF-hand"/>
    <property type="match status" value="1"/>
</dbReference>
<feature type="domain" description="EF-hand" evidence="3">
    <location>
        <begin position="25"/>
        <end position="60"/>
    </location>
</feature>
<reference evidence="4 5" key="1">
    <citation type="submission" date="2008-07" db="EMBL/GenBank/DDBJ databases">
        <authorList>
            <person name="El-Sayed N."/>
            <person name="Caler E."/>
            <person name="Inman J."/>
            <person name="Amedeo P."/>
            <person name="Hass B."/>
            <person name="Wortman J."/>
        </authorList>
    </citation>
    <scope>NUCLEOTIDE SEQUENCE [LARGE SCALE GENOMIC DNA]</scope>
    <source>
        <strain evidence="5">ATCC 50983 / TXsc</strain>
    </source>
</reference>
<dbReference type="GO" id="GO:0005509">
    <property type="term" value="F:calcium ion binding"/>
    <property type="evidence" value="ECO:0007669"/>
    <property type="project" value="InterPro"/>
</dbReference>
<keyword evidence="1" id="KW-0106">Calcium</keyword>
<sequence>MLASLRAIGFLSWFLFTVESRDKLNLKEIYDKQFNQFDLNQDGLIDAQEIRGSIGDTGERYLDEYLRKTDTNQDGASTYAGEHLFYRW</sequence>